<dbReference type="Pfam" id="PF13432">
    <property type="entry name" value="TPR_16"/>
    <property type="match status" value="1"/>
</dbReference>
<dbReference type="PROSITE" id="PS50005">
    <property type="entry name" value="TPR"/>
    <property type="match status" value="2"/>
</dbReference>
<dbReference type="InterPro" id="IPR013105">
    <property type="entry name" value="TPR_2"/>
</dbReference>
<dbReference type="Pfam" id="PF13181">
    <property type="entry name" value="TPR_8"/>
    <property type="match status" value="2"/>
</dbReference>
<dbReference type="InterPro" id="IPR011990">
    <property type="entry name" value="TPR-like_helical_dom_sf"/>
</dbReference>
<dbReference type="Pfam" id="PF13174">
    <property type="entry name" value="TPR_6"/>
    <property type="match status" value="2"/>
</dbReference>
<reference evidence="4" key="1">
    <citation type="journal article" date="2020" name="mSystems">
        <title>Genome- and Community-Level Interaction Insights into Carbon Utilization and Element Cycling Functions of Hydrothermarchaeota in Hydrothermal Sediment.</title>
        <authorList>
            <person name="Zhou Z."/>
            <person name="Liu Y."/>
            <person name="Xu W."/>
            <person name="Pan J."/>
            <person name="Luo Z.H."/>
            <person name="Li M."/>
        </authorList>
    </citation>
    <scope>NUCLEOTIDE SEQUENCE</scope>
    <source>
        <strain evidence="4">HyVt-388</strain>
    </source>
</reference>
<dbReference type="SMART" id="SM00028">
    <property type="entry name" value="TPR"/>
    <property type="match status" value="8"/>
</dbReference>
<keyword evidence="2 3" id="KW-0802">TPR repeat</keyword>
<dbReference type="Gene3D" id="1.25.40.10">
    <property type="entry name" value="Tetratricopeptide repeat domain"/>
    <property type="match status" value="5"/>
</dbReference>
<evidence type="ECO:0000256" key="1">
    <source>
        <dbReference type="ARBA" id="ARBA00022737"/>
    </source>
</evidence>
<evidence type="ECO:0000313" key="5">
    <source>
        <dbReference type="Proteomes" id="UP000885826"/>
    </source>
</evidence>
<dbReference type="PANTHER" id="PTHR12558">
    <property type="entry name" value="CELL DIVISION CYCLE 16,23,27"/>
    <property type="match status" value="1"/>
</dbReference>
<dbReference type="SUPFAM" id="SSF48452">
    <property type="entry name" value="TPR-like"/>
    <property type="match status" value="3"/>
</dbReference>
<name>A0A9C9K0L5_UNCW3</name>
<dbReference type="PANTHER" id="PTHR12558:SF13">
    <property type="entry name" value="CELL DIVISION CYCLE PROTEIN 27 HOMOLOG"/>
    <property type="match status" value="1"/>
</dbReference>
<dbReference type="InterPro" id="IPR019734">
    <property type="entry name" value="TPR_rpt"/>
</dbReference>
<keyword evidence="1" id="KW-0677">Repeat</keyword>
<gene>
    <name evidence="4" type="ORF">ENI34_08675</name>
</gene>
<accession>A0A9C9K0L5</accession>
<evidence type="ECO:0000256" key="3">
    <source>
        <dbReference type="PROSITE-ProRule" id="PRU00339"/>
    </source>
</evidence>
<evidence type="ECO:0000313" key="4">
    <source>
        <dbReference type="EMBL" id="HEC79197.1"/>
    </source>
</evidence>
<feature type="repeat" description="TPR" evidence="3">
    <location>
        <begin position="351"/>
        <end position="384"/>
    </location>
</feature>
<protein>
    <submittedName>
        <fullName evidence="4">Tetratricopeptide repeat protein</fullName>
    </submittedName>
</protein>
<proteinExistence type="predicted"/>
<dbReference type="AlphaFoldDB" id="A0A9C9K0L5"/>
<comment type="caution">
    <text evidence="4">The sequence shown here is derived from an EMBL/GenBank/DDBJ whole genome shotgun (WGS) entry which is preliminary data.</text>
</comment>
<dbReference type="Proteomes" id="UP000885826">
    <property type="component" value="Unassembled WGS sequence"/>
</dbReference>
<organism evidence="4 5">
    <name type="scientific">candidate division WOR-3 bacterium</name>
    <dbReference type="NCBI Taxonomy" id="2052148"/>
    <lineage>
        <taxon>Bacteria</taxon>
        <taxon>Bacteria division WOR-3</taxon>
    </lineage>
</organism>
<dbReference type="EMBL" id="DRIG01000092">
    <property type="protein sequence ID" value="HEC79197.1"/>
    <property type="molecule type" value="Genomic_DNA"/>
</dbReference>
<evidence type="ECO:0000256" key="2">
    <source>
        <dbReference type="ARBA" id="ARBA00022803"/>
    </source>
</evidence>
<dbReference type="Pfam" id="PF07719">
    <property type="entry name" value="TPR_2"/>
    <property type="match status" value="1"/>
</dbReference>
<sequence>MSSILLLFVFLPGDAYFAGRNYDEAYRYYRVMKTTAPSFENNYGAAVCALLQGRLEESVELFEATPDKTGEVFYYLGIAYYQLHRYDKAEFCFTQACKKGMRIWQCDYYLGLIKLKENNVAEAMGYFDLLPDSSNKKILVDYMGDYNRLAAAREKYREGAYRDALKLYEDMKYFQGFKEVGRAFALAGLKEYKKSRELLDSIITSTDDRILLMSGLFRAAEVSLTLKDRTKARFYLKRYLDIEEDPRICFLLGRSFSEEARYDSASVYFKGLPDSVDEYLFYKGRTDYFLGLWGRAEESLLRHRELFPHSIYADRTVFILASINYKREEYDYAIDFWTELVDLHPNSIYAAAAQKGIGSAYFNIKQYKKALAAFRRVDEYNPSPGIKEETRLKIYETLYRLKKFPSLIEALRRFVEENPDSRLAVKTRMRIAKILFNRKEYYQSLSELNKIIEKYPNSDVTIEALIEKARIYQIFGKKRALKEVFQELLRNKKAAEYYSYAANELAILYSEEMKYDSSLYYYNTLLNDEKYKEKALLEIARIYDVLGQFKEAETMLDRLISEFPSSVFTMDAYFLKTRVYRTKGSYKAAIELLNELLQKVGERPEIYLEMGHIYFEIENYLNARENYLLACEHFKQRRDDAAQALIFAGDASLAIGDTKSAREEYLRANLIAESLALKNQATAKLTAIGGE</sequence>
<feature type="repeat" description="TPR" evidence="3">
    <location>
        <begin position="314"/>
        <end position="347"/>
    </location>
</feature>